<evidence type="ECO:0000259" key="1">
    <source>
        <dbReference type="Pfam" id="PF00561"/>
    </source>
</evidence>
<accession>A0A1E8E0S0</accession>
<comment type="caution">
    <text evidence="2">The sequence shown here is derived from an EMBL/GenBank/DDBJ whole genome shotgun (WGS) entry which is preliminary data.</text>
</comment>
<protein>
    <submittedName>
        <fullName evidence="2">Alpha/beta hydrolase</fullName>
    </submittedName>
</protein>
<dbReference type="Pfam" id="PF00561">
    <property type="entry name" value="Abhydrolase_1"/>
    <property type="match status" value="1"/>
</dbReference>
<dbReference type="eggNOG" id="COG0596">
    <property type="taxonomic scope" value="Bacteria"/>
</dbReference>
<dbReference type="SUPFAM" id="SSF53474">
    <property type="entry name" value="alpha/beta-Hydrolases"/>
    <property type="match status" value="1"/>
</dbReference>
<gene>
    <name evidence="2" type="ORF">BJN41_09380</name>
</gene>
<evidence type="ECO:0000313" key="2">
    <source>
        <dbReference type="EMBL" id="OFE43255.1"/>
    </source>
</evidence>
<organism evidence="2 3">
    <name type="scientific">Acinetobacter towneri</name>
    <dbReference type="NCBI Taxonomy" id="202956"/>
    <lineage>
        <taxon>Bacteria</taxon>
        <taxon>Pseudomonadati</taxon>
        <taxon>Pseudomonadota</taxon>
        <taxon>Gammaproteobacteria</taxon>
        <taxon>Moraxellales</taxon>
        <taxon>Moraxellaceae</taxon>
        <taxon>Acinetobacter</taxon>
    </lineage>
</organism>
<dbReference type="STRING" id="202956.BJN41_09380"/>
<dbReference type="Gene3D" id="3.40.50.1820">
    <property type="entry name" value="alpha/beta hydrolase"/>
    <property type="match status" value="1"/>
</dbReference>
<dbReference type="InterPro" id="IPR050228">
    <property type="entry name" value="Carboxylesterase_BioH"/>
</dbReference>
<keyword evidence="2" id="KW-0378">Hydrolase</keyword>
<dbReference type="GO" id="GO:0016787">
    <property type="term" value="F:hydrolase activity"/>
    <property type="evidence" value="ECO:0007669"/>
    <property type="project" value="UniProtKB-KW"/>
</dbReference>
<dbReference type="InterPro" id="IPR029058">
    <property type="entry name" value="AB_hydrolase_fold"/>
</dbReference>
<name>A0A1E8E0S0_9GAMM</name>
<dbReference type="AlphaFoldDB" id="A0A1E8E0S0"/>
<dbReference type="PANTHER" id="PTHR43194:SF2">
    <property type="entry name" value="PEROXISOMAL MEMBRANE PROTEIN LPX1"/>
    <property type="match status" value="1"/>
</dbReference>
<feature type="domain" description="AB hydrolase-1" evidence="1">
    <location>
        <begin position="22"/>
        <end position="287"/>
    </location>
</feature>
<dbReference type="RefSeq" id="WP_070154634.1">
    <property type="nucleotide sequence ID" value="NZ_MKQS01000014.1"/>
</dbReference>
<dbReference type="Proteomes" id="UP000186931">
    <property type="component" value="Unassembled WGS sequence"/>
</dbReference>
<sequence length="302" mass="35243">MPFYRMLDGEALFVREFGQGEPVVVLSGLGMHSWQWLPFLYQHKKQYRFIIPDWRGFGGSNLCAVPKLDAISSHWQDLNSLLQQQNLQQFKLIGYSMGATTAMHGMQYEQLTAHLSSYLQIDQSPKIGVDQNWPYGLFGNQHQQFKQLLIHLSEFLHDHAQYTDIHQMDILQRKNLVELWMKLIELQASNKISPFLFKLAVKRPVLQRYILPTQRLDYLRWYIDNYLHHQEDYRETLTQLSCPTVFFTGAQSTLYAAEGQRQVVAAMPNAKQVIFHQSGHTPLLTEPLKFSQEIGRFLKLNS</sequence>
<dbReference type="PANTHER" id="PTHR43194">
    <property type="entry name" value="HYDROLASE ALPHA/BETA FOLD FAMILY"/>
    <property type="match status" value="1"/>
</dbReference>
<dbReference type="EMBL" id="MKQS01000014">
    <property type="protein sequence ID" value="OFE43255.1"/>
    <property type="molecule type" value="Genomic_DNA"/>
</dbReference>
<proteinExistence type="predicted"/>
<reference evidence="2 3" key="1">
    <citation type="submission" date="2016-10" db="EMBL/GenBank/DDBJ databases">
        <title>Genome of airborne Acinetobacter sp. 5-2Ac02 in the hospital environment: Species near to Acinetobacter towneri.</title>
        <authorList>
            <person name="Barbosa B."/>
            <person name="Fernandez-Garcia L."/>
            <person name="Gato E."/>
            <person name="Leao R."/>
            <person name="Albano R."/>
            <person name="Fernandez B."/>
            <person name="Fernandez-Cuenca F."/>
            <person name="Marques E."/>
            <person name="Tomas M."/>
        </authorList>
    </citation>
    <scope>NUCLEOTIDE SEQUENCE [LARGE SCALE GENOMIC DNA]</scope>
    <source>
        <strain evidence="2 3">5-2Ac02</strain>
    </source>
</reference>
<evidence type="ECO:0000313" key="3">
    <source>
        <dbReference type="Proteomes" id="UP000186931"/>
    </source>
</evidence>
<dbReference type="InterPro" id="IPR000073">
    <property type="entry name" value="AB_hydrolase_1"/>
</dbReference>